<gene>
    <name evidence="7" type="ORF">RICGR_0140</name>
</gene>
<dbReference type="InterPro" id="IPR035965">
    <property type="entry name" value="PAS-like_dom_sf"/>
</dbReference>
<evidence type="ECO:0000256" key="1">
    <source>
        <dbReference type="ARBA" id="ARBA00000085"/>
    </source>
</evidence>
<dbReference type="Proteomes" id="UP000054075">
    <property type="component" value="Unassembled WGS sequence"/>
</dbReference>
<dbReference type="InterPro" id="IPR003661">
    <property type="entry name" value="HisK_dim/P_dom"/>
</dbReference>
<dbReference type="EMBL" id="AAQJ02000001">
    <property type="protein sequence ID" value="EDP45764.1"/>
    <property type="molecule type" value="Genomic_DNA"/>
</dbReference>
<dbReference type="eggNOG" id="COG2205">
    <property type="taxonomic scope" value="Bacteria"/>
</dbReference>
<dbReference type="Gene3D" id="1.10.287.130">
    <property type="match status" value="1"/>
</dbReference>
<keyword evidence="5" id="KW-0902">Two-component regulatory system</keyword>
<reference evidence="7" key="1">
    <citation type="submission" date="2006-04" db="EMBL/GenBank/DDBJ databases">
        <authorList>
            <person name="Seshadri R."/>
            <person name="Federici B.A."/>
        </authorList>
    </citation>
    <scope>NUCLEOTIDE SEQUENCE [LARGE SCALE GENOMIC DNA]</scope>
</reference>
<evidence type="ECO:0000256" key="5">
    <source>
        <dbReference type="ARBA" id="ARBA00023012"/>
    </source>
</evidence>
<dbReference type="EC" id="2.7.13.3" evidence="2"/>
<proteinExistence type="predicted"/>
<dbReference type="Pfam" id="PF00512">
    <property type="entry name" value="HisKA"/>
    <property type="match status" value="1"/>
</dbReference>
<dbReference type="PANTHER" id="PTHR43711:SF1">
    <property type="entry name" value="HISTIDINE KINASE 1"/>
    <property type="match status" value="1"/>
</dbReference>
<organism evidence="7 8">
    <name type="scientific">Rickettsiella grylli</name>
    <dbReference type="NCBI Taxonomy" id="59196"/>
    <lineage>
        <taxon>Bacteria</taxon>
        <taxon>Pseudomonadati</taxon>
        <taxon>Pseudomonadota</taxon>
        <taxon>Gammaproteobacteria</taxon>
        <taxon>Legionellales</taxon>
        <taxon>Coxiellaceae</taxon>
        <taxon>Rickettsiella</taxon>
    </lineage>
</organism>
<evidence type="ECO:0000259" key="6">
    <source>
        <dbReference type="PROSITE" id="PS50113"/>
    </source>
</evidence>
<evidence type="ECO:0000256" key="3">
    <source>
        <dbReference type="ARBA" id="ARBA00022679"/>
    </source>
</evidence>
<sequence>MQHTNSQNNKFAKDKYFDHLLSLTPSSVYWKNLDGIYLGCNLAMLKMIGVSFFEDIIGKTDYDLSWKESADTLRRNDEKVIQSRKLHHFEETGKLSDGTIQTMITNKMPLVNKEDKIIGIIGSSIDITPLKKSAMDLILAKEKAEVANQAKTEFLENMRHDIRTPLSGIVGCAHLIQMQSNNPKKVKEYTSDLIQSSNALLEFLNKILESLKVASGEMPLLKKRFSLKAALEQIVRLNKSQAIVKGLVLSLRVFTKLCH</sequence>
<keyword evidence="8" id="KW-1185">Reference proteome</keyword>
<comment type="catalytic activity">
    <reaction evidence="1">
        <text>ATP + protein L-histidine = ADP + protein N-phospho-L-histidine.</text>
        <dbReference type="EC" id="2.7.13.3"/>
    </reaction>
</comment>
<evidence type="ECO:0000256" key="2">
    <source>
        <dbReference type="ARBA" id="ARBA00012438"/>
    </source>
</evidence>
<name>A8PKE1_9COXI</name>
<keyword evidence="3" id="KW-0808">Transferase</keyword>
<evidence type="ECO:0000256" key="4">
    <source>
        <dbReference type="ARBA" id="ARBA00022777"/>
    </source>
</evidence>
<dbReference type="PROSITE" id="PS50113">
    <property type="entry name" value="PAC"/>
    <property type="match status" value="1"/>
</dbReference>
<feature type="domain" description="PAC" evidence="6">
    <location>
        <begin position="87"/>
        <end position="139"/>
    </location>
</feature>
<evidence type="ECO:0000313" key="7">
    <source>
        <dbReference type="EMBL" id="EDP45764.1"/>
    </source>
</evidence>
<reference evidence="7" key="2">
    <citation type="submission" date="2007-10" db="EMBL/GenBank/DDBJ databases">
        <authorList>
            <person name="Myers G.S."/>
        </authorList>
    </citation>
    <scope>NUCLEOTIDE SEQUENCE [LARGE SCALE GENOMIC DNA]</scope>
</reference>
<dbReference type="SUPFAM" id="SSF47384">
    <property type="entry name" value="Homodimeric domain of signal transducing histidine kinase"/>
    <property type="match status" value="1"/>
</dbReference>
<protein>
    <recommendedName>
        <fullName evidence="2">histidine kinase</fullName>
        <ecNumber evidence="2">2.7.13.3</ecNumber>
    </recommendedName>
</protein>
<dbReference type="GO" id="GO:0000155">
    <property type="term" value="F:phosphorelay sensor kinase activity"/>
    <property type="evidence" value="ECO:0007669"/>
    <property type="project" value="InterPro"/>
</dbReference>
<dbReference type="Gene3D" id="3.30.450.20">
    <property type="entry name" value="PAS domain"/>
    <property type="match status" value="1"/>
</dbReference>
<dbReference type="InterPro" id="IPR050736">
    <property type="entry name" value="Sensor_HK_Regulatory"/>
</dbReference>
<dbReference type="Pfam" id="PF08448">
    <property type="entry name" value="PAS_4"/>
    <property type="match status" value="1"/>
</dbReference>
<dbReference type="InterPro" id="IPR036097">
    <property type="entry name" value="HisK_dim/P_sf"/>
</dbReference>
<dbReference type="OrthoDB" id="9810730at2"/>
<dbReference type="AlphaFoldDB" id="A8PKE1"/>
<dbReference type="InterPro" id="IPR000014">
    <property type="entry name" value="PAS"/>
</dbReference>
<dbReference type="SUPFAM" id="SSF55785">
    <property type="entry name" value="PYP-like sensor domain (PAS domain)"/>
    <property type="match status" value="1"/>
</dbReference>
<comment type="caution">
    <text evidence="7">The sequence shown here is derived from an EMBL/GenBank/DDBJ whole genome shotgun (WGS) entry which is preliminary data.</text>
</comment>
<dbReference type="PANTHER" id="PTHR43711">
    <property type="entry name" value="TWO-COMPONENT HISTIDINE KINASE"/>
    <property type="match status" value="1"/>
</dbReference>
<dbReference type="CDD" id="cd00130">
    <property type="entry name" value="PAS"/>
    <property type="match status" value="1"/>
</dbReference>
<evidence type="ECO:0000313" key="8">
    <source>
        <dbReference type="Proteomes" id="UP000054075"/>
    </source>
</evidence>
<dbReference type="InterPro" id="IPR000700">
    <property type="entry name" value="PAS-assoc_C"/>
</dbReference>
<keyword evidence="4 7" id="KW-0418">Kinase</keyword>
<dbReference type="NCBIfam" id="TIGR00229">
    <property type="entry name" value="sensory_box"/>
    <property type="match status" value="1"/>
</dbReference>
<dbReference type="SMART" id="SM00388">
    <property type="entry name" value="HisKA"/>
    <property type="match status" value="1"/>
</dbReference>
<dbReference type="STRING" id="59196.RICGR_0140"/>
<dbReference type="RefSeq" id="WP_006034752.1">
    <property type="nucleotide sequence ID" value="NZ_AAQJ02000001.1"/>
</dbReference>
<accession>A8PKE1</accession>
<dbReference type="InterPro" id="IPR013656">
    <property type="entry name" value="PAS_4"/>
</dbReference>
<dbReference type="CDD" id="cd00082">
    <property type="entry name" value="HisKA"/>
    <property type="match status" value="1"/>
</dbReference>